<comment type="caution">
    <text evidence="6">The sequence shown here is derived from an EMBL/GenBank/DDBJ whole genome shotgun (WGS) entry which is preliminary data.</text>
</comment>
<feature type="transmembrane region" description="Helical" evidence="5">
    <location>
        <begin position="56"/>
        <end position="74"/>
    </location>
</feature>
<dbReference type="InterPro" id="IPR003418">
    <property type="entry name" value="Fumarate_red_D"/>
</dbReference>
<dbReference type="EC" id="1.3.5.1" evidence="6"/>
<evidence type="ECO:0000256" key="3">
    <source>
        <dbReference type="ARBA" id="ARBA00022989"/>
    </source>
</evidence>
<keyword evidence="3 5" id="KW-1133">Transmembrane helix</keyword>
<protein>
    <submittedName>
        <fullName evidence="6">Fumarate reductase subunit FrdD</fullName>
        <ecNumber evidence="6">1.3.5.1</ecNumber>
    </submittedName>
</protein>
<dbReference type="Pfam" id="PF02313">
    <property type="entry name" value="Fumarate_red_D"/>
    <property type="match status" value="1"/>
</dbReference>
<name>A0ABV9T622_9BACT</name>
<organism evidence="6 7">
    <name type="scientific">Negadavirga shengliensis</name>
    <dbReference type="NCBI Taxonomy" id="1389218"/>
    <lineage>
        <taxon>Bacteria</taxon>
        <taxon>Pseudomonadati</taxon>
        <taxon>Bacteroidota</taxon>
        <taxon>Cytophagia</taxon>
        <taxon>Cytophagales</taxon>
        <taxon>Cyclobacteriaceae</taxon>
        <taxon>Negadavirga</taxon>
    </lineage>
</organism>
<reference evidence="7" key="1">
    <citation type="journal article" date="2019" name="Int. J. Syst. Evol. Microbiol.">
        <title>The Global Catalogue of Microorganisms (GCM) 10K type strain sequencing project: providing services to taxonomists for standard genome sequencing and annotation.</title>
        <authorList>
            <consortium name="The Broad Institute Genomics Platform"/>
            <consortium name="The Broad Institute Genome Sequencing Center for Infectious Disease"/>
            <person name="Wu L."/>
            <person name="Ma J."/>
        </authorList>
    </citation>
    <scope>NUCLEOTIDE SEQUENCE [LARGE SCALE GENOMIC DNA]</scope>
    <source>
        <strain evidence="7">CGMCC 4.7466</strain>
    </source>
</reference>
<keyword evidence="4 5" id="KW-0472">Membrane</keyword>
<evidence type="ECO:0000256" key="4">
    <source>
        <dbReference type="ARBA" id="ARBA00023136"/>
    </source>
</evidence>
<evidence type="ECO:0000313" key="7">
    <source>
        <dbReference type="Proteomes" id="UP001595818"/>
    </source>
</evidence>
<dbReference type="NCBIfam" id="NF003977">
    <property type="entry name" value="PRK05470.1-1"/>
    <property type="match status" value="1"/>
</dbReference>
<keyword evidence="7" id="KW-1185">Reference proteome</keyword>
<accession>A0ABV9T622</accession>
<keyword evidence="2 5" id="KW-0812">Transmembrane</keyword>
<dbReference type="EMBL" id="JBHSJJ010000016">
    <property type="protein sequence ID" value="MFC4874195.1"/>
    <property type="molecule type" value="Genomic_DNA"/>
</dbReference>
<dbReference type="Gene3D" id="1.20.1300.10">
    <property type="entry name" value="Fumarate reductase/succinate dehydrogenase, transmembrane subunit"/>
    <property type="match status" value="1"/>
</dbReference>
<dbReference type="SUPFAM" id="SSF81343">
    <property type="entry name" value="Fumarate reductase respiratory complex transmembrane subunits"/>
    <property type="match status" value="1"/>
</dbReference>
<proteinExistence type="predicted"/>
<feature type="transmembrane region" description="Helical" evidence="5">
    <location>
        <begin position="94"/>
        <end position="114"/>
    </location>
</feature>
<dbReference type="Proteomes" id="UP001595818">
    <property type="component" value="Unassembled WGS sequence"/>
</dbReference>
<evidence type="ECO:0000313" key="6">
    <source>
        <dbReference type="EMBL" id="MFC4874195.1"/>
    </source>
</evidence>
<dbReference type="InterPro" id="IPR034804">
    <property type="entry name" value="SQR/QFR_C/D"/>
</dbReference>
<dbReference type="RefSeq" id="WP_377067806.1">
    <property type="nucleotide sequence ID" value="NZ_JBHSJJ010000016.1"/>
</dbReference>
<evidence type="ECO:0000256" key="2">
    <source>
        <dbReference type="ARBA" id="ARBA00022692"/>
    </source>
</evidence>
<sequence>MQRKRPIEPFFWSLFGGGGTISSLFLPVLLVITGLAIPLGWVNPTYDHLKSLVDPWYSRLLIMVIVSLSMFHWAHRFRFTLHEGLQLHPYDKPIALICYGIAFGITLLSAFVLFI</sequence>
<evidence type="ECO:0000256" key="5">
    <source>
        <dbReference type="SAM" id="Phobius"/>
    </source>
</evidence>
<evidence type="ECO:0000256" key="1">
    <source>
        <dbReference type="ARBA" id="ARBA00022475"/>
    </source>
</evidence>
<feature type="transmembrane region" description="Helical" evidence="5">
    <location>
        <begin position="12"/>
        <end position="36"/>
    </location>
</feature>
<gene>
    <name evidence="6" type="primary">frdD</name>
    <name evidence="6" type="ORF">ACFPFU_20995</name>
</gene>
<dbReference type="GO" id="GO:0008177">
    <property type="term" value="F:succinate dehydrogenase (quinone) activity"/>
    <property type="evidence" value="ECO:0007669"/>
    <property type="project" value="UniProtKB-EC"/>
</dbReference>
<keyword evidence="6" id="KW-0560">Oxidoreductase</keyword>
<keyword evidence="1" id="KW-1003">Cell membrane</keyword>